<gene>
    <name evidence="1" type="ORF">OH818_20675</name>
</gene>
<organism evidence="1 2">
    <name type="scientific">Jiella pelagia</name>
    <dbReference type="NCBI Taxonomy" id="2986949"/>
    <lineage>
        <taxon>Bacteria</taxon>
        <taxon>Pseudomonadati</taxon>
        <taxon>Pseudomonadota</taxon>
        <taxon>Alphaproteobacteria</taxon>
        <taxon>Hyphomicrobiales</taxon>
        <taxon>Aurantimonadaceae</taxon>
        <taxon>Jiella</taxon>
    </lineage>
</organism>
<dbReference type="PANTHER" id="PTHR14389">
    <property type="entry name" value="SI:CH1073-475A24.1"/>
    <property type="match status" value="1"/>
</dbReference>
<reference evidence="1" key="1">
    <citation type="submission" date="2022-12" db="EMBL/GenBank/DDBJ databases">
        <title>Jiella pelagia sp. nov., isolated from phosphonate enriched culture of Northwest Pacific surface seawater.</title>
        <authorList>
            <person name="Shin D.Y."/>
            <person name="Hwang C.Y."/>
        </authorList>
    </citation>
    <scope>NUCLEOTIDE SEQUENCE</scope>
    <source>
        <strain evidence="1">HL-NP1</strain>
    </source>
</reference>
<dbReference type="InterPro" id="IPR009003">
    <property type="entry name" value="Peptidase_S1_PA"/>
</dbReference>
<keyword evidence="2" id="KW-1185">Reference proteome</keyword>
<dbReference type="SUPFAM" id="SSF50494">
    <property type="entry name" value="Trypsin-like serine proteases"/>
    <property type="match status" value="1"/>
</dbReference>
<dbReference type="GO" id="GO:0006508">
    <property type="term" value="P:proteolysis"/>
    <property type="evidence" value="ECO:0007669"/>
    <property type="project" value="UniProtKB-KW"/>
</dbReference>
<dbReference type="Proteomes" id="UP001164020">
    <property type="component" value="Chromosome"/>
</dbReference>
<accession>A0ABY7BVK7</accession>
<dbReference type="Pfam" id="PF13365">
    <property type="entry name" value="Trypsin_2"/>
    <property type="match status" value="1"/>
</dbReference>
<dbReference type="InterPro" id="IPR043504">
    <property type="entry name" value="Peptidase_S1_PA_chymotrypsin"/>
</dbReference>
<dbReference type="Gene3D" id="2.40.10.10">
    <property type="entry name" value="Trypsin-like serine proteases"/>
    <property type="match status" value="2"/>
</dbReference>
<evidence type="ECO:0000313" key="1">
    <source>
        <dbReference type="EMBL" id="WAP67846.1"/>
    </source>
</evidence>
<dbReference type="EMBL" id="CP114029">
    <property type="protein sequence ID" value="WAP67846.1"/>
    <property type="molecule type" value="Genomic_DNA"/>
</dbReference>
<dbReference type="GO" id="GO:0008233">
    <property type="term" value="F:peptidase activity"/>
    <property type="evidence" value="ECO:0007669"/>
    <property type="project" value="UniProtKB-KW"/>
</dbReference>
<evidence type="ECO:0000313" key="2">
    <source>
        <dbReference type="Proteomes" id="UP001164020"/>
    </source>
</evidence>
<keyword evidence="1" id="KW-0378">Hydrolase</keyword>
<sequence length="281" mass="30175">MAVSAIVIRYKLYRDPEALEDLRARFQIPDMIARTAEDATTDHGPDFRWQASVLGGELQGFLPEPPLLDVGFLIEAVEASRSVCLVSVADLKRSGTGFLVGERFVLTNHHVIFPDGPPADRVARARAISLQFGTYSAAGRSAVQRFRLAEDSPIQASSPEDALDYILLKAEGELSFAAGVRPAVLEPAVPPVGAAFHTLQHPGGGTMKLAVSENSVKFVDPARGIAQYATRTGQGSSGAPCFTEDWKVAALHHAERARWNGAIREGILMKNILAEIGAHVG</sequence>
<protein>
    <submittedName>
        <fullName evidence="1">Serine protease</fullName>
    </submittedName>
</protein>
<proteinExistence type="predicted"/>
<keyword evidence="1" id="KW-0645">Protease</keyword>
<dbReference type="RefSeq" id="WP_268880318.1">
    <property type="nucleotide sequence ID" value="NZ_CP114029.1"/>
</dbReference>
<name>A0ABY7BVK7_9HYPH</name>
<dbReference type="PANTHER" id="PTHR14389:SF3">
    <property type="entry name" value="PROTEIN FAM111A-LIKE"/>
    <property type="match status" value="1"/>
</dbReference>